<evidence type="ECO:0000313" key="3">
    <source>
        <dbReference type="Proteomes" id="UP000823775"/>
    </source>
</evidence>
<feature type="transmembrane region" description="Helical" evidence="1">
    <location>
        <begin position="6"/>
        <end position="25"/>
    </location>
</feature>
<accession>A0ABS8SYY3</accession>
<evidence type="ECO:0000256" key="1">
    <source>
        <dbReference type="SAM" id="Phobius"/>
    </source>
</evidence>
<dbReference type="Proteomes" id="UP000823775">
    <property type="component" value="Unassembled WGS sequence"/>
</dbReference>
<keyword evidence="1" id="KW-1133">Transmembrane helix</keyword>
<evidence type="ECO:0000313" key="2">
    <source>
        <dbReference type="EMBL" id="MCD7463532.1"/>
    </source>
</evidence>
<comment type="caution">
    <text evidence="2">The sequence shown here is derived from an EMBL/GenBank/DDBJ whole genome shotgun (WGS) entry which is preliminary data.</text>
</comment>
<feature type="transmembrane region" description="Helical" evidence="1">
    <location>
        <begin position="81"/>
        <end position="99"/>
    </location>
</feature>
<reference evidence="2 3" key="1">
    <citation type="journal article" date="2021" name="BMC Genomics">
        <title>Datura genome reveals duplications of psychoactive alkaloid biosynthetic genes and high mutation rate following tissue culture.</title>
        <authorList>
            <person name="Rajewski A."/>
            <person name="Carter-House D."/>
            <person name="Stajich J."/>
            <person name="Litt A."/>
        </authorList>
    </citation>
    <scope>NUCLEOTIDE SEQUENCE [LARGE SCALE GENOMIC DNA]</scope>
    <source>
        <strain evidence="2">AR-01</strain>
    </source>
</reference>
<name>A0ABS8SYY3_DATST</name>
<proteinExistence type="predicted"/>
<sequence>MDITLRVTSVAFFLLLLIRFLVDFFKKNGGKEAFAEKRERRKSTFFTKITVLVNLSIALSYLGFCFHEFWKLRTFMFEESVFSFMTWSLASVIAAYSINKEKRWPLLLIIWWVFSSIFDLLLVALHQPL</sequence>
<gene>
    <name evidence="2" type="ORF">HAX54_050800</name>
</gene>
<keyword evidence="1" id="KW-0812">Transmembrane</keyword>
<protein>
    <submittedName>
        <fullName evidence="2">Uncharacterized protein</fullName>
    </submittedName>
</protein>
<feature type="transmembrane region" description="Helical" evidence="1">
    <location>
        <begin position="45"/>
        <end position="69"/>
    </location>
</feature>
<dbReference type="EMBL" id="JACEIK010000894">
    <property type="protein sequence ID" value="MCD7463532.1"/>
    <property type="molecule type" value="Genomic_DNA"/>
</dbReference>
<organism evidence="2 3">
    <name type="scientific">Datura stramonium</name>
    <name type="common">Jimsonweed</name>
    <name type="synonym">Common thornapple</name>
    <dbReference type="NCBI Taxonomy" id="4076"/>
    <lineage>
        <taxon>Eukaryota</taxon>
        <taxon>Viridiplantae</taxon>
        <taxon>Streptophyta</taxon>
        <taxon>Embryophyta</taxon>
        <taxon>Tracheophyta</taxon>
        <taxon>Spermatophyta</taxon>
        <taxon>Magnoliopsida</taxon>
        <taxon>eudicotyledons</taxon>
        <taxon>Gunneridae</taxon>
        <taxon>Pentapetalae</taxon>
        <taxon>asterids</taxon>
        <taxon>lamiids</taxon>
        <taxon>Solanales</taxon>
        <taxon>Solanaceae</taxon>
        <taxon>Solanoideae</taxon>
        <taxon>Datureae</taxon>
        <taxon>Datura</taxon>
    </lineage>
</organism>
<keyword evidence="3" id="KW-1185">Reference proteome</keyword>
<feature type="transmembrane region" description="Helical" evidence="1">
    <location>
        <begin position="106"/>
        <end position="125"/>
    </location>
</feature>
<keyword evidence="1" id="KW-0472">Membrane</keyword>